<sequence length="441" mass="47199">MVATMELLSAAQKYEMSSVLNDGLRQDAVYAAAQLILKFILTGGKLDIIPEQHAQGVHRVPESALAILGGNALSGHPGGCHSWSSAHVGFPVYEAILATSSSAFNHIFSLAQPSNETVDVLSIVQLSEGTSDSLALRDKPGDGREGTQSIPAWRHNVFREEMGCSLRALAPEGGEIELERALTQTRNETTLEVSWGPCSSEKSNYGYIRTEGFFVCNTLRACPAAKWSLAALAKCENAFSLVPVPAMGVFGVTISTGGNHGHFSCGFTIPITTCQVEGGANVATGRAGLRAARNFGRARVQHAQECKGWYRIVLESLRVRASAARSGMQTMGYMSLLRSGVRGVSPSILRVVNTGNIYSVERDVGRTPPLSPTLAKEVTCDPRAAPSFAAGQALKSSLERAADAPPDRPFPLSPIVAPSIRRRFSTCTQKHPFACHQFSDN</sequence>
<proteinExistence type="predicted"/>
<protein>
    <submittedName>
        <fullName evidence="1">Uncharacterized protein</fullName>
    </submittedName>
</protein>
<comment type="caution">
    <text evidence="1">The sequence shown here is derived from an EMBL/GenBank/DDBJ whole genome shotgun (WGS) entry which is preliminary data.</text>
</comment>
<accession>A0AAD4LL86</accession>
<organism evidence="1 2">
    <name type="scientific">Lactarius akahatsu</name>
    <dbReference type="NCBI Taxonomy" id="416441"/>
    <lineage>
        <taxon>Eukaryota</taxon>
        <taxon>Fungi</taxon>
        <taxon>Dikarya</taxon>
        <taxon>Basidiomycota</taxon>
        <taxon>Agaricomycotina</taxon>
        <taxon>Agaricomycetes</taxon>
        <taxon>Russulales</taxon>
        <taxon>Russulaceae</taxon>
        <taxon>Lactarius</taxon>
    </lineage>
</organism>
<dbReference type="AlphaFoldDB" id="A0AAD4LL86"/>
<keyword evidence="2" id="KW-1185">Reference proteome</keyword>
<gene>
    <name evidence="1" type="ORF">EDB92DRAFT_1814392</name>
</gene>
<evidence type="ECO:0000313" key="2">
    <source>
        <dbReference type="Proteomes" id="UP001201163"/>
    </source>
</evidence>
<dbReference type="EMBL" id="JAKELL010000010">
    <property type="protein sequence ID" value="KAH8995921.1"/>
    <property type="molecule type" value="Genomic_DNA"/>
</dbReference>
<name>A0AAD4LL86_9AGAM</name>
<reference evidence="1" key="1">
    <citation type="submission" date="2022-01" db="EMBL/GenBank/DDBJ databases">
        <title>Comparative genomics reveals a dynamic genome evolution in the ectomycorrhizal milk-cap (Lactarius) mushrooms.</title>
        <authorList>
            <consortium name="DOE Joint Genome Institute"/>
            <person name="Lebreton A."/>
            <person name="Tang N."/>
            <person name="Kuo A."/>
            <person name="LaButti K."/>
            <person name="Drula E."/>
            <person name="Barry K."/>
            <person name="Clum A."/>
            <person name="Lipzen A."/>
            <person name="Mousain D."/>
            <person name="Ng V."/>
            <person name="Wang R."/>
            <person name="Wang X."/>
            <person name="Dai Y."/>
            <person name="Henrissat B."/>
            <person name="Grigoriev I.V."/>
            <person name="Guerin-Laguette A."/>
            <person name="Yu F."/>
            <person name="Martin F.M."/>
        </authorList>
    </citation>
    <scope>NUCLEOTIDE SEQUENCE</scope>
    <source>
        <strain evidence="1">QP</strain>
    </source>
</reference>
<evidence type="ECO:0000313" key="1">
    <source>
        <dbReference type="EMBL" id="KAH8995921.1"/>
    </source>
</evidence>
<dbReference type="Proteomes" id="UP001201163">
    <property type="component" value="Unassembled WGS sequence"/>
</dbReference>